<organism evidence="2 3">
    <name type="scientific">Kribbella jiaozuonensis</name>
    <dbReference type="NCBI Taxonomy" id="2575441"/>
    <lineage>
        <taxon>Bacteria</taxon>
        <taxon>Bacillati</taxon>
        <taxon>Actinomycetota</taxon>
        <taxon>Actinomycetes</taxon>
        <taxon>Propionibacteriales</taxon>
        <taxon>Kribbellaceae</taxon>
        <taxon>Kribbella</taxon>
    </lineage>
</organism>
<accession>A0A4U3LVW4</accession>
<sequence length="215" mass="22876">MPMKRPIFARMYARVRPAMDREGAAEHRRRLLAGAAGRVIEIGAGDGGNFAHYPAEVVSVLAVEPEPYLRAQASRSAATASVPVEVVEGTADRLPAADASADVLVVSLVLCSVPDQQVALAEAARVLKPGGELRFYEHVAADGGRLETVQKIADATVWSLFAGGCHVHRDTAAAIEAAGFVIEELERFDFPADQPNPARPHILGRARSVVVEPVV</sequence>
<keyword evidence="2" id="KW-0489">Methyltransferase</keyword>
<keyword evidence="2" id="KW-0808">Transferase</keyword>
<dbReference type="SUPFAM" id="SSF53335">
    <property type="entry name" value="S-adenosyl-L-methionine-dependent methyltransferases"/>
    <property type="match status" value="1"/>
</dbReference>
<dbReference type="CDD" id="cd02440">
    <property type="entry name" value="AdoMet_MTases"/>
    <property type="match status" value="1"/>
</dbReference>
<dbReference type="InterPro" id="IPR013216">
    <property type="entry name" value="Methyltransf_11"/>
</dbReference>
<dbReference type="OrthoDB" id="65624at2"/>
<evidence type="ECO:0000259" key="1">
    <source>
        <dbReference type="Pfam" id="PF08241"/>
    </source>
</evidence>
<dbReference type="Pfam" id="PF08241">
    <property type="entry name" value="Methyltransf_11"/>
    <property type="match status" value="1"/>
</dbReference>
<comment type="caution">
    <text evidence="2">The sequence shown here is derived from an EMBL/GenBank/DDBJ whole genome shotgun (WGS) entry which is preliminary data.</text>
</comment>
<dbReference type="GO" id="GO:0032259">
    <property type="term" value="P:methylation"/>
    <property type="evidence" value="ECO:0007669"/>
    <property type="project" value="UniProtKB-KW"/>
</dbReference>
<dbReference type="InterPro" id="IPR029063">
    <property type="entry name" value="SAM-dependent_MTases_sf"/>
</dbReference>
<dbReference type="GO" id="GO:0008757">
    <property type="term" value="F:S-adenosylmethionine-dependent methyltransferase activity"/>
    <property type="evidence" value="ECO:0007669"/>
    <property type="project" value="InterPro"/>
</dbReference>
<evidence type="ECO:0000313" key="3">
    <source>
        <dbReference type="Proteomes" id="UP000305836"/>
    </source>
</evidence>
<dbReference type="EMBL" id="SZPZ01000002">
    <property type="protein sequence ID" value="TKK80285.1"/>
    <property type="molecule type" value="Genomic_DNA"/>
</dbReference>
<dbReference type="Gene3D" id="3.40.50.150">
    <property type="entry name" value="Vaccinia Virus protein VP39"/>
    <property type="match status" value="1"/>
</dbReference>
<name>A0A4U3LVW4_9ACTN</name>
<dbReference type="AlphaFoldDB" id="A0A4U3LVW4"/>
<dbReference type="PANTHER" id="PTHR45036">
    <property type="entry name" value="METHYLTRANSFERASE LIKE 7B"/>
    <property type="match status" value="1"/>
</dbReference>
<dbReference type="InterPro" id="IPR052356">
    <property type="entry name" value="Thiol_S-MT"/>
</dbReference>
<protein>
    <submittedName>
        <fullName evidence="2">Class I SAM-dependent methyltransferase</fullName>
    </submittedName>
</protein>
<dbReference type="PANTHER" id="PTHR45036:SF1">
    <property type="entry name" value="METHYLTRANSFERASE LIKE 7A"/>
    <property type="match status" value="1"/>
</dbReference>
<keyword evidence="3" id="KW-1185">Reference proteome</keyword>
<evidence type="ECO:0000313" key="2">
    <source>
        <dbReference type="EMBL" id="TKK80285.1"/>
    </source>
</evidence>
<gene>
    <name evidence="2" type="ORF">FDA38_18365</name>
</gene>
<feature type="domain" description="Methyltransferase type 11" evidence="1">
    <location>
        <begin position="41"/>
        <end position="134"/>
    </location>
</feature>
<reference evidence="2 3" key="1">
    <citation type="submission" date="2019-04" db="EMBL/GenBank/DDBJ databases">
        <title>Kribbella sp. NEAU-THZ 27 nov., a novel actinomycete isolated from soil.</title>
        <authorList>
            <person name="Duan L."/>
        </authorList>
    </citation>
    <scope>NUCLEOTIDE SEQUENCE [LARGE SCALE GENOMIC DNA]</scope>
    <source>
        <strain evidence="3">NEAU-THZ27</strain>
    </source>
</reference>
<proteinExistence type="predicted"/>
<dbReference type="Proteomes" id="UP000305836">
    <property type="component" value="Unassembled WGS sequence"/>
</dbReference>